<feature type="signal peptide" evidence="1">
    <location>
        <begin position="1"/>
        <end position="21"/>
    </location>
</feature>
<keyword evidence="3" id="KW-1185">Reference proteome</keyword>
<dbReference type="Pfam" id="PF14064">
    <property type="entry name" value="HmuY"/>
    <property type="match status" value="1"/>
</dbReference>
<evidence type="ECO:0000256" key="1">
    <source>
        <dbReference type="SAM" id="SignalP"/>
    </source>
</evidence>
<dbReference type="Proteomes" id="UP001595792">
    <property type="component" value="Unassembled WGS sequence"/>
</dbReference>
<dbReference type="CDD" id="cd12105">
    <property type="entry name" value="HmuY"/>
    <property type="match status" value="1"/>
</dbReference>
<evidence type="ECO:0000313" key="2">
    <source>
        <dbReference type="EMBL" id="MFC4195568.1"/>
    </source>
</evidence>
<sequence>MNKFNSIIAIALLAVTFTACKKDNEEPVIVVPPSDGSTLTLSGKTAESNYANVVYVDFSSDKQATADRKSFNIGLTSDGKFRVVLNASYQTTAVATSKSDINAVTLAAPGTTVNLNHDITDPLTNSLVDYWDGDITKTAFAEVSATDAENKVYLLSFEGSKDKDKWFKIKITRNGSGYKVQYARLGETTIKSLDVVKNSDYNLVFVSLENNKVVQAEPVKTGWDISWSYSTYNSGLGSPYWFQDYVSINNLGTITAAKVSTATKTYAAFTETDIANITFSSSRDVIGSTWRTSPSQAGTGGGVKTDVFYVIKDSAGNVYKLKFNSYISGDGGERGKPVIEYKLIKKG</sequence>
<keyword evidence="1" id="KW-0732">Signal</keyword>
<dbReference type="RefSeq" id="WP_378958870.1">
    <property type="nucleotide sequence ID" value="NZ_JBHRXC010000016.1"/>
</dbReference>
<evidence type="ECO:0000313" key="3">
    <source>
        <dbReference type="Proteomes" id="UP001595792"/>
    </source>
</evidence>
<feature type="chain" id="PRO_5045141393" evidence="1">
    <location>
        <begin position="22"/>
        <end position="347"/>
    </location>
</feature>
<comment type="caution">
    <text evidence="2">The sequence shown here is derived from an EMBL/GenBank/DDBJ whole genome shotgun (WGS) entry which is preliminary data.</text>
</comment>
<dbReference type="InterPro" id="IPR025921">
    <property type="entry name" value="HmuY"/>
</dbReference>
<reference evidence="3" key="1">
    <citation type="journal article" date="2019" name="Int. J. Syst. Evol. Microbiol.">
        <title>The Global Catalogue of Microorganisms (GCM) 10K type strain sequencing project: providing services to taxonomists for standard genome sequencing and annotation.</title>
        <authorList>
            <consortium name="The Broad Institute Genomics Platform"/>
            <consortium name="The Broad Institute Genome Sequencing Center for Infectious Disease"/>
            <person name="Wu L."/>
            <person name="Ma J."/>
        </authorList>
    </citation>
    <scope>NUCLEOTIDE SEQUENCE [LARGE SCALE GENOMIC DNA]</scope>
    <source>
        <strain evidence="3">CCM 8689</strain>
    </source>
</reference>
<gene>
    <name evidence="2" type="ORF">ACFOUY_02505</name>
</gene>
<accession>A0ABV8NIF2</accession>
<organism evidence="2 3">
    <name type="scientific">Pedobacter jamesrossensis</name>
    <dbReference type="NCBI Taxonomy" id="1908238"/>
    <lineage>
        <taxon>Bacteria</taxon>
        <taxon>Pseudomonadati</taxon>
        <taxon>Bacteroidota</taxon>
        <taxon>Sphingobacteriia</taxon>
        <taxon>Sphingobacteriales</taxon>
        <taxon>Sphingobacteriaceae</taxon>
        <taxon>Pedobacter</taxon>
    </lineage>
</organism>
<name>A0ABV8NIF2_9SPHI</name>
<protein>
    <submittedName>
        <fullName evidence="2">HmuY family protein</fullName>
    </submittedName>
</protein>
<dbReference type="EMBL" id="JBHSBY010000016">
    <property type="protein sequence ID" value="MFC4195568.1"/>
    <property type="molecule type" value="Genomic_DNA"/>
</dbReference>
<proteinExistence type="predicted"/>
<dbReference type="PROSITE" id="PS51257">
    <property type="entry name" value="PROKAR_LIPOPROTEIN"/>
    <property type="match status" value="1"/>
</dbReference>